<evidence type="ECO:0000313" key="3">
    <source>
        <dbReference type="Proteomes" id="UP000005801"/>
    </source>
</evidence>
<feature type="signal peptide" evidence="1">
    <location>
        <begin position="1"/>
        <end position="17"/>
    </location>
</feature>
<organism evidence="2 3">
    <name type="scientific">Plesiocystis pacifica SIR-1</name>
    <dbReference type="NCBI Taxonomy" id="391625"/>
    <lineage>
        <taxon>Bacteria</taxon>
        <taxon>Pseudomonadati</taxon>
        <taxon>Myxococcota</taxon>
        <taxon>Polyangia</taxon>
        <taxon>Nannocystales</taxon>
        <taxon>Nannocystaceae</taxon>
        <taxon>Plesiocystis</taxon>
    </lineage>
</organism>
<feature type="chain" id="PRO_5002697098" evidence="1">
    <location>
        <begin position="18"/>
        <end position="271"/>
    </location>
</feature>
<dbReference type="Proteomes" id="UP000005801">
    <property type="component" value="Unassembled WGS sequence"/>
</dbReference>
<gene>
    <name evidence="2" type="ORF">PPSIR1_35337</name>
</gene>
<reference evidence="2 3" key="1">
    <citation type="submission" date="2007-06" db="EMBL/GenBank/DDBJ databases">
        <authorList>
            <person name="Shimkets L."/>
            <person name="Ferriera S."/>
            <person name="Johnson J."/>
            <person name="Kravitz S."/>
            <person name="Beeson K."/>
            <person name="Sutton G."/>
            <person name="Rogers Y.-H."/>
            <person name="Friedman R."/>
            <person name="Frazier M."/>
            <person name="Venter J.C."/>
        </authorList>
    </citation>
    <scope>NUCLEOTIDE SEQUENCE [LARGE SCALE GENOMIC DNA]</scope>
    <source>
        <strain evidence="2 3">SIR-1</strain>
    </source>
</reference>
<dbReference type="STRING" id="391625.PPSIR1_35337"/>
<dbReference type="EMBL" id="ABCS01000019">
    <property type="protein sequence ID" value="EDM79512.1"/>
    <property type="molecule type" value="Genomic_DNA"/>
</dbReference>
<keyword evidence="1" id="KW-0732">Signal</keyword>
<dbReference type="AlphaFoldDB" id="A6G3X5"/>
<evidence type="ECO:0000313" key="2">
    <source>
        <dbReference type="EMBL" id="EDM79512.1"/>
    </source>
</evidence>
<sequence length="271" mass="29108">MIVSGSAWLLLASLALAPTPEGAVEGPAEASAGEDAELHYGPEDVARLRERYALEDEPSLDTRKPKWRCLIADPGCGFGVELLATSAYAYRLRQGDISVSGDIFEWNSARVSYEVWVNFAAHTETIGQQKFTRFTLGPKVAVVGSDNEDLWGNFGIAGRYWFGRGAWSPAFEFSSALSFKLTGSQTGSIQPQRSPVGITADVGVNVGGWGAIIVGGQYDTPLAREDLPEKYRVSAAGSVFVGFRGNVLWGLPAVSAVTTHAVLLRRAEPQP</sequence>
<comment type="caution">
    <text evidence="2">The sequence shown here is derived from an EMBL/GenBank/DDBJ whole genome shotgun (WGS) entry which is preliminary data.</text>
</comment>
<proteinExistence type="predicted"/>
<protein>
    <submittedName>
        <fullName evidence="2">Uncharacterized protein</fullName>
    </submittedName>
</protein>
<name>A6G3X5_9BACT</name>
<accession>A6G3X5</accession>
<evidence type="ECO:0000256" key="1">
    <source>
        <dbReference type="SAM" id="SignalP"/>
    </source>
</evidence>
<keyword evidence="3" id="KW-1185">Reference proteome</keyword>